<feature type="domain" description="EAL" evidence="2">
    <location>
        <begin position="446"/>
        <end position="698"/>
    </location>
</feature>
<gene>
    <name evidence="4" type="ORF">HII17_18505</name>
</gene>
<dbReference type="PROSITE" id="PS50883">
    <property type="entry name" value="EAL"/>
    <property type="match status" value="1"/>
</dbReference>
<evidence type="ECO:0000313" key="5">
    <source>
        <dbReference type="Proteomes" id="UP000568664"/>
    </source>
</evidence>
<feature type="transmembrane region" description="Helical" evidence="1">
    <location>
        <begin position="66"/>
        <end position="86"/>
    </location>
</feature>
<feature type="transmembrane region" description="Helical" evidence="1">
    <location>
        <begin position="92"/>
        <end position="111"/>
    </location>
</feature>
<comment type="caution">
    <text evidence="4">The sequence shown here is derived from an EMBL/GenBank/DDBJ whole genome shotgun (WGS) entry which is preliminary data.</text>
</comment>
<dbReference type="EMBL" id="JABBXH010000010">
    <property type="protein sequence ID" value="NMP33543.1"/>
    <property type="molecule type" value="Genomic_DNA"/>
</dbReference>
<dbReference type="Gene3D" id="3.20.20.450">
    <property type="entry name" value="EAL domain"/>
    <property type="match status" value="1"/>
</dbReference>
<dbReference type="InterPro" id="IPR001633">
    <property type="entry name" value="EAL_dom"/>
</dbReference>
<sequence length="713" mass="81044">MEFLNPRSWCFSKYFSLITIFFGFSFSAQASESIFSFVDFNIAFVLGLSLPILLLSVLIRRIIPNPWWYFAGLTLSALGFLYSLLYLSQYQAPALLSSSTIMLTLVGLWAFATTKMHLLDKESEFFNSINLGQKILVVVGLANIAMLWLLPQIDAYLIWLVFGGALLFIYAAYIAILAKLAPEQVVRSVCLWLVLGVFVGVMFFYLHARVEQDWLIISFIACYMMTLVNGNWGLTQQVYQLINDKNVDGNEQLTPEQLFSFTHDPATNLPSYQQAIMRFEQLIKQNSNQSFAVVVIKPRNFEHVNRVLGHQNSDILLLQLAYCLKRAVSQHDYLMNFDFSDVTAKLARLPSLHFMLAIDLNRIDHDKESVISELCRQLTIAVPPAMSFKSFSLKFELCFGVAYTSEHGQSLHEVIAHAGDAVMEAEKNNLQWSLFNNQVSLYTEQQLLRMERLKQDIQNDGLIWQLAPQINIENKQISGFSLLAKWRDSGSLLELDDFIEVAEQSGEVHSLSKKMLVQAFKALFELKKLNIYQPIGIRLSSQELLEPDLADFIELQIAKYNISARYLIIQMSENVMQVACDRAKHMIDQLKSLEVRICISDFDGSYESLRYIRKLSVDQLNITCDVLSKAESGSAEKAIINSLISLARTMKMSFIGTNIHTKEALNHYQLMGGLIGEGDVMAPNINISEIEDWVDNWFKSNPSADTRNSLLDI</sequence>
<dbReference type="SUPFAM" id="SSF141868">
    <property type="entry name" value="EAL domain-like"/>
    <property type="match status" value="1"/>
</dbReference>
<dbReference type="InterPro" id="IPR050706">
    <property type="entry name" value="Cyclic-di-GMP_PDE-like"/>
</dbReference>
<feature type="transmembrane region" description="Helical" evidence="1">
    <location>
        <begin position="156"/>
        <end position="177"/>
    </location>
</feature>
<dbReference type="SMART" id="SM00267">
    <property type="entry name" value="GGDEF"/>
    <property type="match status" value="1"/>
</dbReference>
<dbReference type="InterPro" id="IPR035919">
    <property type="entry name" value="EAL_sf"/>
</dbReference>
<dbReference type="PANTHER" id="PTHR33121:SF70">
    <property type="entry name" value="SIGNALING PROTEIN YKOW"/>
    <property type="match status" value="1"/>
</dbReference>
<dbReference type="SUPFAM" id="SSF55073">
    <property type="entry name" value="Nucleotide cyclase"/>
    <property type="match status" value="1"/>
</dbReference>
<dbReference type="InterPro" id="IPR000160">
    <property type="entry name" value="GGDEF_dom"/>
</dbReference>
<feature type="transmembrane region" description="Helical" evidence="1">
    <location>
        <begin position="131"/>
        <end position="150"/>
    </location>
</feature>
<evidence type="ECO:0000313" key="4">
    <source>
        <dbReference type="EMBL" id="NMP33543.1"/>
    </source>
</evidence>
<keyword evidence="1" id="KW-0472">Membrane</keyword>
<dbReference type="InterPro" id="IPR043128">
    <property type="entry name" value="Rev_trsase/Diguanyl_cyclase"/>
</dbReference>
<dbReference type="AlphaFoldDB" id="A0A7Y0Q8K0"/>
<proteinExistence type="predicted"/>
<dbReference type="PANTHER" id="PTHR33121">
    <property type="entry name" value="CYCLIC DI-GMP PHOSPHODIESTERASE PDEF"/>
    <property type="match status" value="1"/>
</dbReference>
<evidence type="ECO:0000256" key="1">
    <source>
        <dbReference type="SAM" id="Phobius"/>
    </source>
</evidence>
<feature type="transmembrane region" description="Helical" evidence="1">
    <location>
        <begin position="189"/>
        <end position="208"/>
    </location>
</feature>
<dbReference type="Proteomes" id="UP000568664">
    <property type="component" value="Unassembled WGS sequence"/>
</dbReference>
<evidence type="ECO:0000259" key="3">
    <source>
        <dbReference type="PROSITE" id="PS50887"/>
    </source>
</evidence>
<dbReference type="PROSITE" id="PS50887">
    <property type="entry name" value="GGDEF"/>
    <property type="match status" value="1"/>
</dbReference>
<keyword evidence="1" id="KW-1133">Transmembrane helix</keyword>
<accession>A0A7Y0Q8K0</accession>
<protein>
    <submittedName>
        <fullName evidence="4">EAL domain-containing protein</fullName>
    </submittedName>
</protein>
<dbReference type="SMART" id="SM00052">
    <property type="entry name" value="EAL"/>
    <property type="match status" value="1"/>
</dbReference>
<dbReference type="RefSeq" id="WP_169076863.1">
    <property type="nucleotide sequence ID" value="NZ_JABBXH010000010.1"/>
</dbReference>
<feature type="transmembrane region" description="Helical" evidence="1">
    <location>
        <begin position="40"/>
        <end position="59"/>
    </location>
</feature>
<dbReference type="Pfam" id="PF00563">
    <property type="entry name" value="EAL"/>
    <property type="match status" value="1"/>
</dbReference>
<keyword evidence="5" id="KW-1185">Reference proteome</keyword>
<evidence type="ECO:0000259" key="2">
    <source>
        <dbReference type="PROSITE" id="PS50883"/>
    </source>
</evidence>
<feature type="transmembrane region" description="Helical" evidence="1">
    <location>
        <begin position="214"/>
        <end position="234"/>
    </location>
</feature>
<dbReference type="Pfam" id="PF00990">
    <property type="entry name" value="GGDEF"/>
    <property type="match status" value="1"/>
</dbReference>
<reference evidence="4 5" key="1">
    <citation type="submission" date="2020-04" db="EMBL/GenBank/DDBJ databases">
        <title>Thalassotalea sp. M1531, isolated from the surface of marine red alga.</title>
        <authorList>
            <person name="Pang L."/>
            <person name="Lu D.-C."/>
        </authorList>
    </citation>
    <scope>NUCLEOTIDE SEQUENCE [LARGE SCALE GENOMIC DNA]</scope>
    <source>
        <strain evidence="4 5">M1531</strain>
    </source>
</reference>
<dbReference type="GO" id="GO:0071111">
    <property type="term" value="F:cyclic-guanylate-specific phosphodiesterase activity"/>
    <property type="evidence" value="ECO:0007669"/>
    <property type="project" value="InterPro"/>
</dbReference>
<dbReference type="InterPro" id="IPR029787">
    <property type="entry name" value="Nucleotide_cyclase"/>
</dbReference>
<dbReference type="Gene3D" id="3.30.70.270">
    <property type="match status" value="1"/>
</dbReference>
<dbReference type="CDD" id="cd01948">
    <property type="entry name" value="EAL"/>
    <property type="match status" value="1"/>
</dbReference>
<feature type="domain" description="GGDEF" evidence="3">
    <location>
        <begin position="289"/>
        <end position="444"/>
    </location>
</feature>
<name>A0A7Y0Q8K0_9GAMM</name>
<organism evidence="4 5">
    <name type="scientific">Thalassotalea algicola</name>
    <dbReference type="NCBI Taxonomy" id="2716224"/>
    <lineage>
        <taxon>Bacteria</taxon>
        <taxon>Pseudomonadati</taxon>
        <taxon>Pseudomonadota</taxon>
        <taxon>Gammaproteobacteria</taxon>
        <taxon>Alteromonadales</taxon>
        <taxon>Colwelliaceae</taxon>
        <taxon>Thalassotalea</taxon>
    </lineage>
</organism>
<keyword evidence="1" id="KW-0812">Transmembrane</keyword>